<name>A0ABW5YXC4_9SPHI</name>
<keyword evidence="3" id="KW-1185">Reference proteome</keyword>
<proteinExistence type="predicted"/>
<reference evidence="3" key="1">
    <citation type="journal article" date="2019" name="Int. J. Syst. Evol. Microbiol.">
        <title>The Global Catalogue of Microorganisms (GCM) 10K type strain sequencing project: providing services to taxonomists for standard genome sequencing and annotation.</title>
        <authorList>
            <consortium name="The Broad Institute Genomics Platform"/>
            <consortium name="The Broad Institute Genome Sequencing Center for Infectious Disease"/>
            <person name="Wu L."/>
            <person name="Ma J."/>
        </authorList>
    </citation>
    <scope>NUCLEOTIDE SEQUENCE [LARGE SCALE GENOMIC DNA]</scope>
    <source>
        <strain evidence="3">KCTC 22209</strain>
    </source>
</reference>
<dbReference type="RefSeq" id="WP_380921753.1">
    <property type="nucleotide sequence ID" value="NZ_JBHUPE010000005.1"/>
</dbReference>
<sequence>MSQICADTVLFLSYSFSSFYFFVWLLLDASGELLVTACIVVVFCALLIKFALLHPVKFFDSLMANGRGNIGYWCADQL</sequence>
<evidence type="ECO:0000313" key="2">
    <source>
        <dbReference type="EMBL" id="MFD2905205.1"/>
    </source>
</evidence>
<keyword evidence="1" id="KW-1133">Transmembrane helix</keyword>
<gene>
    <name evidence="2" type="ORF">ACFS6I_14775</name>
</gene>
<organism evidence="2 3">
    <name type="scientific">Sphingobacterium anhuiense</name>
    <dbReference type="NCBI Taxonomy" id="493780"/>
    <lineage>
        <taxon>Bacteria</taxon>
        <taxon>Pseudomonadati</taxon>
        <taxon>Bacteroidota</taxon>
        <taxon>Sphingobacteriia</taxon>
        <taxon>Sphingobacteriales</taxon>
        <taxon>Sphingobacteriaceae</taxon>
        <taxon>Sphingobacterium</taxon>
    </lineage>
</organism>
<keyword evidence="1" id="KW-0472">Membrane</keyword>
<dbReference type="EMBL" id="JBHUPE010000005">
    <property type="protein sequence ID" value="MFD2905205.1"/>
    <property type="molecule type" value="Genomic_DNA"/>
</dbReference>
<protein>
    <submittedName>
        <fullName evidence="2">Uncharacterized protein</fullName>
    </submittedName>
</protein>
<feature type="transmembrane region" description="Helical" evidence="1">
    <location>
        <begin position="33"/>
        <end position="53"/>
    </location>
</feature>
<accession>A0ABW5YXC4</accession>
<comment type="caution">
    <text evidence="2">The sequence shown here is derived from an EMBL/GenBank/DDBJ whole genome shotgun (WGS) entry which is preliminary data.</text>
</comment>
<evidence type="ECO:0000256" key="1">
    <source>
        <dbReference type="SAM" id="Phobius"/>
    </source>
</evidence>
<evidence type="ECO:0000313" key="3">
    <source>
        <dbReference type="Proteomes" id="UP001597509"/>
    </source>
</evidence>
<feature type="transmembrane region" description="Helical" evidence="1">
    <location>
        <begin position="9"/>
        <end position="27"/>
    </location>
</feature>
<keyword evidence="1" id="KW-0812">Transmembrane</keyword>
<dbReference type="Proteomes" id="UP001597509">
    <property type="component" value="Unassembled WGS sequence"/>
</dbReference>